<gene>
    <name evidence="4" type="ORF">CQW23_22647</name>
</gene>
<evidence type="ECO:0000313" key="4">
    <source>
        <dbReference type="EMBL" id="PHT39074.1"/>
    </source>
</evidence>
<dbReference type="SUPFAM" id="SSF51735">
    <property type="entry name" value="NAD(P)-binding Rossmann-fold domains"/>
    <property type="match status" value="1"/>
</dbReference>
<reference evidence="5" key="2">
    <citation type="journal article" date="2017" name="J. Anim. Genet.">
        <title>Multiple reference genome sequences of hot pepper reveal the massive evolution of plant disease resistance genes by retroduplication.</title>
        <authorList>
            <person name="Kim S."/>
            <person name="Park J."/>
            <person name="Yeom S.-I."/>
            <person name="Kim Y.-M."/>
            <person name="Seo E."/>
            <person name="Kim K.-T."/>
            <person name="Kim M.-S."/>
            <person name="Lee J.M."/>
            <person name="Cheong K."/>
            <person name="Shin H.-S."/>
            <person name="Kim S.-B."/>
            <person name="Han K."/>
            <person name="Lee J."/>
            <person name="Park M."/>
            <person name="Lee H.-A."/>
            <person name="Lee H.-Y."/>
            <person name="Lee Y."/>
            <person name="Oh S."/>
            <person name="Lee J.H."/>
            <person name="Choi E."/>
            <person name="Choi E."/>
            <person name="Lee S.E."/>
            <person name="Jeon J."/>
            <person name="Kim H."/>
            <person name="Choi G."/>
            <person name="Song H."/>
            <person name="Lee J."/>
            <person name="Lee S.-C."/>
            <person name="Kwon J.-K."/>
            <person name="Lee H.-Y."/>
            <person name="Koo N."/>
            <person name="Hong Y."/>
            <person name="Kim R.W."/>
            <person name="Kang W.-H."/>
            <person name="Huh J.H."/>
            <person name="Kang B.-C."/>
            <person name="Yang T.-J."/>
            <person name="Lee Y.-H."/>
            <person name="Bennetzen J.L."/>
            <person name="Choi D."/>
        </authorList>
    </citation>
    <scope>NUCLEOTIDE SEQUENCE [LARGE SCALE GENOMIC DNA]</scope>
    <source>
        <strain evidence="5">cv. PBC81</strain>
    </source>
</reference>
<evidence type="ECO:0000259" key="2">
    <source>
        <dbReference type="Pfam" id="PF00107"/>
    </source>
</evidence>
<dbReference type="InterPro" id="IPR013149">
    <property type="entry name" value="ADH-like_C"/>
</dbReference>
<keyword evidence="1" id="KW-0560">Oxidoreductase</keyword>
<organism evidence="4 5">
    <name type="scientific">Capsicum baccatum</name>
    <name type="common">Peruvian pepper</name>
    <dbReference type="NCBI Taxonomy" id="33114"/>
    <lineage>
        <taxon>Eukaryota</taxon>
        <taxon>Viridiplantae</taxon>
        <taxon>Streptophyta</taxon>
        <taxon>Embryophyta</taxon>
        <taxon>Tracheophyta</taxon>
        <taxon>Spermatophyta</taxon>
        <taxon>Magnoliopsida</taxon>
        <taxon>eudicotyledons</taxon>
        <taxon>Gunneridae</taxon>
        <taxon>Pentapetalae</taxon>
        <taxon>asterids</taxon>
        <taxon>lamiids</taxon>
        <taxon>Solanales</taxon>
        <taxon>Solanaceae</taxon>
        <taxon>Solanoideae</taxon>
        <taxon>Capsiceae</taxon>
        <taxon>Capsicum</taxon>
    </lineage>
</organism>
<dbReference type="AlphaFoldDB" id="A0A2G2W1H1"/>
<protein>
    <recommendedName>
        <fullName evidence="6">Enoyl reductase (ER) domain-containing protein</fullName>
    </recommendedName>
</protein>
<comment type="caution">
    <text evidence="4">The sequence shown here is derived from an EMBL/GenBank/DDBJ whole genome shotgun (WGS) entry which is preliminary data.</text>
</comment>
<dbReference type="InterPro" id="IPR041694">
    <property type="entry name" value="ADH_N_2"/>
</dbReference>
<evidence type="ECO:0008006" key="6">
    <source>
        <dbReference type="Google" id="ProtNLM"/>
    </source>
</evidence>
<dbReference type="PANTHER" id="PTHR43205">
    <property type="entry name" value="PROSTAGLANDIN REDUCTASE"/>
    <property type="match status" value="1"/>
</dbReference>
<proteinExistence type="predicted"/>
<dbReference type="EMBL" id="MLFT02000009">
    <property type="protein sequence ID" value="PHT39074.1"/>
    <property type="molecule type" value="Genomic_DNA"/>
</dbReference>
<dbReference type="InterPro" id="IPR011032">
    <property type="entry name" value="GroES-like_sf"/>
</dbReference>
<dbReference type="Gene3D" id="3.90.180.10">
    <property type="entry name" value="Medium-chain alcohol dehydrogenases, catalytic domain"/>
    <property type="match status" value="1"/>
</dbReference>
<dbReference type="Proteomes" id="UP000224567">
    <property type="component" value="Unassembled WGS sequence"/>
</dbReference>
<feature type="domain" description="Alcohol dehydrogenase-like C-terminal" evidence="2">
    <location>
        <begin position="170"/>
        <end position="287"/>
    </location>
</feature>
<dbReference type="FunFam" id="3.40.50.720:FF:000121">
    <property type="entry name" value="Prostaglandin reductase 2"/>
    <property type="match status" value="1"/>
</dbReference>
<evidence type="ECO:0000259" key="3">
    <source>
        <dbReference type="Pfam" id="PF16884"/>
    </source>
</evidence>
<dbReference type="Pfam" id="PF00107">
    <property type="entry name" value="ADH_zinc_N"/>
    <property type="match status" value="1"/>
</dbReference>
<sequence>MEVKNKYAAIKANINGAPEESDFEIKVENLSLIVEPGSKVVAVKNLFVSIDPYQINWMKSQSSSQSSISYATAITPEEVIDTNGVGRVLASHRPDFKKDDLVAGFLIWGEYTMVKEGSLLNKLDPSLAFHLSYHVGVFGFSGLAAYGGFFEVCKPKPGEKVFVSPASGSIGHLVGQYAKLLGCYVVGSACSQEKVNFLKARLGFDDAFNYKQETDLKSALKRCFPQGIDVYFDNMGGKMLEAALANMNSLGRVAIFGVISEYTNASTRASSEMLDIVYKRISIQGFLQLIS</sequence>
<accession>A0A2G2W1H1</accession>
<dbReference type="InterPro" id="IPR045010">
    <property type="entry name" value="MDR_fam"/>
</dbReference>
<dbReference type="SUPFAM" id="SSF50129">
    <property type="entry name" value="GroES-like"/>
    <property type="match status" value="1"/>
</dbReference>
<name>A0A2G2W1H1_CAPBA</name>
<keyword evidence="5" id="KW-1185">Reference proteome</keyword>
<dbReference type="OrthoDB" id="809632at2759"/>
<dbReference type="PANTHER" id="PTHR43205:SF12">
    <property type="entry name" value="OS06G0602900 PROTEIN"/>
    <property type="match status" value="1"/>
</dbReference>
<evidence type="ECO:0000313" key="5">
    <source>
        <dbReference type="Proteomes" id="UP000224567"/>
    </source>
</evidence>
<dbReference type="InterPro" id="IPR036291">
    <property type="entry name" value="NAD(P)-bd_dom_sf"/>
</dbReference>
<dbReference type="Pfam" id="PF16884">
    <property type="entry name" value="ADH_N_2"/>
    <property type="match status" value="1"/>
</dbReference>
<dbReference type="GO" id="GO:0016628">
    <property type="term" value="F:oxidoreductase activity, acting on the CH-CH group of donors, NAD or NADP as acceptor"/>
    <property type="evidence" value="ECO:0007669"/>
    <property type="project" value="InterPro"/>
</dbReference>
<evidence type="ECO:0000256" key="1">
    <source>
        <dbReference type="ARBA" id="ARBA00023002"/>
    </source>
</evidence>
<reference evidence="4 5" key="1">
    <citation type="journal article" date="2017" name="Genome Biol.">
        <title>New reference genome sequences of hot pepper reveal the massive evolution of plant disease-resistance genes by retroduplication.</title>
        <authorList>
            <person name="Kim S."/>
            <person name="Park J."/>
            <person name="Yeom S.I."/>
            <person name="Kim Y.M."/>
            <person name="Seo E."/>
            <person name="Kim K.T."/>
            <person name="Kim M.S."/>
            <person name="Lee J.M."/>
            <person name="Cheong K."/>
            <person name="Shin H.S."/>
            <person name="Kim S.B."/>
            <person name="Han K."/>
            <person name="Lee J."/>
            <person name="Park M."/>
            <person name="Lee H.A."/>
            <person name="Lee H.Y."/>
            <person name="Lee Y."/>
            <person name="Oh S."/>
            <person name="Lee J.H."/>
            <person name="Choi E."/>
            <person name="Choi E."/>
            <person name="Lee S.E."/>
            <person name="Jeon J."/>
            <person name="Kim H."/>
            <person name="Choi G."/>
            <person name="Song H."/>
            <person name="Lee J."/>
            <person name="Lee S.C."/>
            <person name="Kwon J.K."/>
            <person name="Lee H.Y."/>
            <person name="Koo N."/>
            <person name="Hong Y."/>
            <person name="Kim R.W."/>
            <person name="Kang W.H."/>
            <person name="Huh J.H."/>
            <person name="Kang B.C."/>
            <person name="Yang T.J."/>
            <person name="Lee Y.H."/>
            <person name="Bennetzen J.L."/>
            <person name="Choi D."/>
        </authorList>
    </citation>
    <scope>NUCLEOTIDE SEQUENCE [LARGE SCALE GENOMIC DNA]</scope>
    <source>
        <strain evidence="5">cv. PBC81</strain>
    </source>
</reference>
<feature type="domain" description="Oxidoreductase N-terminal" evidence="3">
    <location>
        <begin position="9"/>
        <end position="119"/>
    </location>
</feature>
<dbReference type="Gene3D" id="3.40.50.720">
    <property type="entry name" value="NAD(P)-binding Rossmann-like Domain"/>
    <property type="match status" value="1"/>
</dbReference>